<name>A0A6I6XIM0_PSEPU</name>
<sequence length="49" mass="5011">MRVFVILLASMALALCLAAALAPKPGVVKQAVAHTAQPVGSIGDIFRGH</sequence>
<reference evidence="2 3" key="1">
    <citation type="submission" date="2020-02" db="EMBL/GenBank/DDBJ databases">
        <title>Pseudomonas Putida W5 Complete Genome Assembly.</title>
        <authorList>
            <person name="Yuan Z.-C."/>
            <person name="Shaw G.A."/>
            <person name="Cusano A.D."/>
            <person name="Caddey B.J."/>
            <person name="Weselowski B.J."/>
        </authorList>
    </citation>
    <scope>NUCLEOTIDE SEQUENCE [LARGE SCALE GENOMIC DNA]</scope>
    <source>
        <strain evidence="2 3">W5</strain>
    </source>
</reference>
<gene>
    <name evidence="2" type="ORF">C2H86_13995</name>
</gene>
<dbReference type="RefSeq" id="WP_159410782.1">
    <property type="nucleotide sequence ID" value="NZ_CP026115.2"/>
</dbReference>
<protein>
    <submittedName>
        <fullName evidence="2">Amino acid permease</fullName>
    </submittedName>
</protein>
<evidence type="ECO:0000313" key="3">
    <source>
        <dbReference type="Proteomes" id="UP000464480"/>
    </source>
</evidence>
<accession>A0A6I6XIM0</accession>
<dbReference type="EMBL" id="CP026115">
    <property type="protein sequence ID" value="QHG65450.1"/>
    <property type="molecule type" value="Genomic_DNA"/>
</dbReference>
<dbReference type="AlphaFoldDB" id="A0A6I6XIM0"/>
<evidence type="ECO:0000256" key="1">
    <source>
        <dbReference type="SAM" id="SignalP"/>
    </source>
</evidence>
<dbReference type="Proteomes" id="UP000464480">
    <property type="component" value="Chromosome"/>
</dbReference>
<evidence type="ECO:0000313" key="2">
    <source>
        <dbReference type="EMBL" id="QHG65450.1"/>
    </source>
</evidence>
<organism evidence="2 3">
    <name type="scientific">Pseudomonas putida</name>
    <name type="common">Arthrobacter siderocapsulatus</name>
    <dbReference type="NCBI Taxonomy" id="303"/>
    <lineage>
        <taxon>Bacteria</taxon>
        <taxon>Pseudomonadati</taxon>
        <taxon>Pseudomonadota</taxon>
        <taxon>Gammaproteobacteria</taxon>
        <taxon>Pseudomonadales</taxon>
        <taxon>Pseudomonadaceae</taxon>
        <taxon>Pseudomonas</taxon>
    </lineage>
</organism>
<feature type="signal peptide" evidence="1">
    <location>
        <begin position="1"/>
        <end position="22"/>
    </location>
</feature>
<keyword evidence="1" id="KW-0732">Signal</keyword>
<proteinExistence type="predicted"/>
<feature type="chain" id="PRO_5026058269" evidence="1">
    <location>
        <begin position="23"/>
        <end position="49"/>
    </location>
</feature>